<dbReference type="InterPro" id="IPR018929">
    <property type="entry name" value="DUF2510"/>
</dbReference>
<reference evidence="4" key="1">
    <citation type="submission" date="2017-05" db="EMBL/GenBank/DDBJ databases">
        <authorList>
            <person name="Song R."/>
            <person name="Chenine A.L."/>
            <person name="Ruprecht R.M."/>
        </authorList>
    </citation>
    <scope>NUCLEOTIDE SEQUENCE [LARGE SCALE GENOMIC DNA]</scope>
</reference>
<accession>A0A222YZB6</accession>
<dbReference type="Proteomes" id="UP000225918">
    <property type="component" value="Segment"/>
</dbReference>
<keyword evidence="1" id="KW-1133">Transmembrane helix</keyword>
<feature type="transmembrane region" description="Helical" evidence="1">
    <location>
        <begin position="54"/>
        <end position="75"/>
    </location>
</feature>
<sequence>MTVQPIAEPGWYPDPTGREGRRWFNGFEWTQAEGETPLPPPSVAARPAKKPLNAFFVVLAFLSALPTLYWFAVFIEGGGQNAISAFVTLWCGMWTYVWWSLRHR</sequence>
<dbReference type="Pfam" id="PF10708">
    <property type="entry name" value="DUF2510"/>
    <property type="match status" value="1"/>
</dbReference>
<feature type="domain" description="DUF2510" evidence="2">
    <location>
        <begin position="9"/>
        <end position="36"/>
    </location>
</feature>
<evidence type="ECO:0000259" key="2">
    <source>
        <dbReference type="Pfam" id="PF10708"/>
    </source>
</evidence>
<evidence type="ECO:0000256" key="1">
    <source>
        <dbReference type="SAM" id="Phobius"/>
    </source>
</evidence>
<feature type="transmembrane region" description="Helical" evidence="1">
    <location>
        <begin position="81"/>
        <end position="101"/>
    </location>
</feature>
<keyword evidence="4" id="KW-1185">Reference proteome</keyword>
<name>A0A222YZB6_9CAUD</name>
<keyword evidence="1" id="KW-0472">Membrane</keyword>
<evidence type="ECO:0000313" key="4">
    <source>
        <dbReference type="Proteomes" id="UP000225918"/>
    </source>
</evidence>
<keyword evidence="1" id="KW-0812">Transmembrane</keyword>
<organism evidence="3 4">
    <name type="scientific">Mycobacterium phage MyraDee</name>
    <dbReference type="NCBI Taxonomy" id="2024303"/>
    <lineage>
        <taxon>Viruses</taxon>
        <taxon>Duplodnaviria</taxon>
        <taxon>Heunggongvirae</taxon>
        <taxon>Uroviricota</taxon>
        <taxon>Caudoviricetes</taxon>
        <taxon>Myradeevirus</taxon>
        <taxon>Myradeevirus MyraDee</taxon>
    </lineage>
</organism>
<protein>
    <recommendedName>
        <fullName evidence="2">DUF2510 domain-containing protein</fullName>
    </recommendedName>
</protein>
<gene>
    <name evidence="3" type="ORF">SEA_MYRADEE_32</name>
</gene>
<evidence type="ECO:0000313" key="3">
    <source>
        <dbReference type="EMBL" id="ASR77140.1"/>
    </source>
</evidence>
<dbReference type="EMBL" id="MF141539">
    <property type="protein sequence ID" value="ASR77140.1"/>
    <property type="molecule type" value="Genomic_DNA"/>
</dbReference>
<proteinExistence type="predicted"/>